<keyword evidence="3" id="KW-1185">Reference proteome</keyword>
<comment type="caution">
    <text evidence="2">The sequence shown here is derived from an EMBL/GenBank/DDBJ whole genome shotgun (WGS) entry which is preliminary data.</text>
</comment>
<keyword evidence="1" id="KW-0812">Transmembrane</keyword>
<accession>A0A2G1QSZ7</accession>
<feature type="transmembrane region" description="Helical" evidence="1">
    <location>
        <begin position="75"/>
        <end position="95"/>
    </location>
</feature>
<keyword evidence="1" id="KW-1133">Transmembrane helix</keyword>
<dbReference type="Proteomes" id="UP000221168">
    <property type="component" value="Unassembled WGS sequence"/>
</dbReference>
<protein>
    <submittedName>
        <fullName evidence="2">ABC transporter permease</fullName>
    </submittedName>
</protein>
<proteinExistence type="predicted"/>
<evidence type="ECO:0000313" key="3">
    <source>
        <dbReference type="Proteomes" id="UP000221168"/>
    </source>
</evidence>
<feature type="transmembrane region" description="Helical" evidence="1">
    <location>
        <begin position="161"/>
        <end position="181"/>
    </location>
</feature>
<feature type="transmembrane region" description="Helical" evidence="1">
    <location>
        <begin position="287"/>
        <end position="310"/>
    </location>
</feature>
<feature type="transmembrane region" description="Helical" evidence="1">
    <location>
        <begin position="116"/>
        <end position="149"/>
    </location>
</feature>
<dbReference type="EMBL" id="PDVP01000001">
    <property type="protein sequence ID" value="PHP68666.1"/>
    <property type="molecule type" value="Genomic_DNA"/>
</dbReference>
<name>A0A2G1QSZ7_9HYPH</name>
<dbReference type="Pfam" id="PF12679">
    <property type="entry name" value="ABC2_membrane_2"/>
    <property type="match status" value="1"/>
</dbReference>
<dbReference type="PANTHER" id="PTHR43471:SF14">
    <property type="entry name" value="ABC-2 TYPE TRANSPORT SYSTEM PERMEASE PROTEIN"/>
    <property type="match status" value="1"/>
</dbReference>
<gene>
    <name evidence="2" type="ORF">CSC94_01300</name>
</gene>
<feature type="transmembrane region" description="Helical" evidence="1">
    <location>
        <begin position="193"/>
        <end position="218"/>
    </location>
</feature>
<dbReference type="AlphaFoldDB" id="A0A2G1QSZ7"/>
<dbReference type="PANTHER" id="PTHR43471">
    <property type="entry name" value="ABC TRANSPORTER PERMEASE"/>
    <property type="match status" value="1"/>
</dbReference>
<keyword evidence="1" id="KW-0472">Membrane</keyword>
<dbReference type="GO" id="GO:0005886">
    <property type="term" value="C:plasma membrane"/>
    <property type="evidence" value="ECO:0007669"/>
    <property type="project" value="UniProtKB-SubCell"/>
</dbReference>
<dbReference type="RefSeq" id="WP_099302956.1">
    <property type="nucleotide sequence ID" value="NZ_PDVP01000001.1"/>
</dbReference>
<dbReference type="GO" id="GO:0140359">
    <property type="term" value="F:ABC-type transporter activity"/>
    <property type="evidence" value="ECO:0007669"/>
    <property type="project" value="InterPro"/>
</dbReference>
<sequence length="317" mass="33946">MRREGSPFTGVMTVAFKEAADHMTSARMHLIMLLVLLTAVGAVYAAIGEIRQTTAEDPYLFLKLFTVARAPLPSFSSFMAFLLPLLAIALGFDAVNGEFGKRTMSRILAQPIYRDAVLFGKFIGGMIVIAIALLTLWLLMIGLGILLLGLPPSGGDMARGFAYFAATLVYTGVWLALALAFSTVIRAPATSALAALSAWLIFSVFWSMITPLAAGAIAPVNPLDPMTVLGQVHVQQALARLSPVTLYGEIAQMLLDPASRSVGPVFMSQLEGALIGSPLPTLQSILIIWPQIAGLFAAMVLLFTGAYVVFQRQEIRA</sequence>
<evidence type="ECO:0000313" key="2">
    <source>
        <dbReference type="EMBL" id="PHP68666.1"/>
    </source>
</evidence>
<dbReference type="OrthoDB" id="9795677at2"/>
<organism evidence="2 3">
    <name type="scientific">Zhengella mangrovi</name>
    <dbReference type="NCBI Taxonomy" id="1982044"/>
    <lineage>
        <taxon>Bacteria</taxon>
        <taxon>Pseudomonadati</taxon>
        <taxon>Pseudomonadota</taxon>
        <taxon>Alphaproteobacteria</taxon>
        <taxon>Hyphomicrobiales</taxon>
        <taxon>Notoacmeibacteraceae</taxon>
        <taxon>Zhengella</taxon>
    </lineage>
</organism>
<evidence type="ECO:0000256" key="1">
    <source>
        <dbReference type="SAM" id="Phobius"/>
    </source>
</evidence>
<reference evidence="2 3" key="1">
    <citation type="submission" date="2017-10" db="EMBL/GenBank/DDBJ databases">
        <title>Sedimentibacterium mangrovi gen. nov., sp. nov., a novel member of family Phyllobacteriacea isolated from mangrove sediment.</title>
        <authorList>
            <person name="Liao H."/>
            <person name="Tian Y."/>
        </authorList>
    </citation>
    <scope>NUCLEOTIDE SEQUENCE [LARGE SCALE GENOMIC DNA]</scope>
    <source>
        <strain evidence="2 3">X9-2-2</strain>
    </source>
</reference>